<dbReference type="GO" id="GO:0006730">
    <property type="term" value="P:one-carbon metabolic process"/>
    <property type="evidence" value="ECO:0007669"/>
    <property type="project" value="UniProtKB-UniRule"/>
</dbReference>
<organism evidence="10 11">
    <name type="scientific">Agromyces bauzanensis</name>
    <dbReference type="NCBI Taxonomy" id="1308924"/>
    <lineage>
        <taxon>Bacteria</taxon>
        <taxon>Bacillati</taxon>
        <taxon>Actinomycetota</taxon>
        <taxon>Actinomycetes</taxon>
        <taxon>Micrococcales</taxon>
        <taxon>Microbacteriaceae</taxon>
        <taxon>Agromyces</taxon>
    </lineage>
</organism>
<dbReference type="Gene3D" id="1.10.286.10">
    <property type="match status" value="1"/>
</dbReference>
<comment type="similarity">
    <text evidence="3 8">Belongs to the GTP cyclohydrolase I family.</text>
</comment>
<evidence type="ECO:0000313" key="10">
    <source>
        <dbReference type="EMBL" id="GGJ75296.1"/>
    </source>
</evidence>
<evidence type="ECO:0000259" key="9">
    <source>
        <dbReference type="Pfam" id="PF01227"/>
    </source>
</evidence>
<dbReference type="InterPro" id="IPR001474">
    <property type="entry name" value="GTP_CycHdrlase_I"/>
</dbReference>
<reference evidence="10" key="1">
    <citation type="journal article" date="2014" name="Int. J. Syst. Evol. Microbiol.">
        <title>Complete genome sequence of Corynebacterium casei LMG S-19264T (=DSM 44701T), isolated from a smear-ripened cheese.</title>
        <authorList>
            <consortium name="US DOE Joint Genome Institute (JGI-PGF)"/>
            <person name="Walter F."/>
            <person name="Albersmeier A."/>
            <person name="Kalinowski J."/>
            <person name="Ruckert C."/>
        </authorList>
    </citation>
    <scope>NUCLEOTIDE SEQUENCE</scope>
    <source>
        <strain evidence="10">CGMCC 1.8984</strain>
    </source>
</reference>
<proteinExistence type="inferred from homology"/>
<dbReference type="NCBIfam" id="NF006825">
    <property type="entry name" value="PRK09347.1-2"/>
    <property type="match status" value="1"/>
</dbReference>
<keyword evidence="8" id="KW-0479">Metal-binding</keyword>
<comment type="subunit">
    <text evidence="8">Homopolymer.</text>
</comment>
<evidence type="ECO:0000256" key="6">
    <source>
        <dbReference type="ARBA" id="ARBA00022801"/>
    </source>
</evidence>
<comment type="catalytic activity">
    <reaction evidence="1 8">
        <text>GTP + H2O = 7,8-dihydroneopterin 3'-triphosphate + formate + H(+)</text>
        <dbReference type="Rhea" id="RHEA:17473"/>
        <dbReference type="ChEBI" id="CHEBI:15377"/>
        <dbReference type="ChEBI" id="CHEBI:15378"/>
        <dbReference type="ChEBI" id="CHEBI:15740"/>
        <dbReference type="ChEBI" id="CHEBI:37565"/>
        <dbReference type="ChEBI" id="CHEBI:58462"/>
        <dbReference type="EC" id="3.5.4.16"/>
    </reaction>
</comment>
<dbReference type="EC" id="3.5.4.16" evidence="8"/>
<keyword evidence="4 8" id="KW-0554">One-carbon metabolism</keyword>
<keyword evidence="6 8" id="KW-0378">Hydrolase</keyword>
<evidence type="ECO:0000256" key="4">
    <source>
        <dbReference type="ARBA" id="ARBA00022563"/>
    </source>
</evidence>
<sequence length="230" mass="24871">MYGMTSIELAEPGAARAHLHAVAPDTSAHSIERAAVAPGETVEPVDRARATAAVAELLTALGRDIRSPHLAETPRRVADSFIELLTPRPFEATTFPNDEGYDDLIVVAGIPFDSLCEHHLLPFSGTAHVGYVPGARLLGLSKFARVVERFARDLQVQERLTRQVAGWIEAELAPAGVGVVLEAEHLCMSVRGVQARGTRTVTSSFVGVVRDDGRTRREFLARCGLRGIME</sequence>
<keyword evidence="8" id="KW-0862">Zinc</keyword>
<dbReference type="GO" id="GO:0005525">
    <property type="term" value="F:GTP binding"/>
    <property type="evidence" value="ECO:0007669"/>
    <property type="project" value="UniProtKB-KW"/>
</dbReference>
<keyword evidence="7 8" id="KW-0342">GTP-binding</keyword>
<dbReference type="HAMAP" id="MF_00223">
    <property type="entry name" value="FolE"/>
    <property type="match status" value="1"/>
</dbReference>
<evidence type="ECO:0000256" key="8">
    <source>
        <dbReference type="HAMAP-Rule" id="MF_00223"/>
    </source>
</evidence>
<comment type="pathway">
    <text evidence="2 8">Cofactor biosynthesis; 7,8-dihydroneopterin triphosphate biosynthesis; 7,8-dihydroneopterin triphosphate from GTP: step 1/1.</text>
</comment>
<dbReference type="GO" id="GO:0006729">
    <property type="term" value="P:tetrahydrobiopterin biosynthetic process"/>
    <property type="evidence" value="ECO:0007669"/>
    <property type="project" value="TreeGrafter"/>
</dbReference>
<dbReference type="Proteomes" id="UP000636956">
    <property type="component" value="Unassembled WGS sequence"/>
</dbReference>
<dbReference type="SUPFAM" id="SSF55620">
    <property type="entry name" value="Tetrahydrobiopterin biosynthesis enzymes-like"/>
    <property type="match status" value="1"/>
</dbReference>
<dbReference type="GO" id="GO:0003934">
    <property type="term" value="F:GTP cyclohydrolase I activity"/>
    <property type="evidence" value="ECO:0007669"/>
    <property type="project" value="UniProtKB-UniRule"/>
</dbReference>
<dbReference type="GO" id="GO:0008270">
    <property type="term" value="F:zinc ion binding"/>
    <property type="evidence" value="ECO:0007669"/>
    <property type="project" value="UniProtKB-UniRule"/>
</dbReference>
<keyword evidence="11" id="KW-1185">Reference proteome</keyword>
<dbReference type="PANTHER" id="PTHR11109">
    <property type="entry name" value="GTP CYCLOHYDROLASE I"/>
    <property type="match status" value="1"/>
</dbReference>
<dbReference type="InterPro" id="IPR020602">
    <property type="entry name" value="GTP_CycHdrlase_I_dom"/>
</dbReference>
<feature type="domain" description="GTP cyclohydrolase I" evidence="9">
    <location>
        <begin position="51"/>
        <end position="222"/>
    </location>
</feature>
<keyword evidence="5 8" id="KW-0547">Nucleotide-binding</keyword>
<comment type="caution">
    <text evidence="10">The sequence shown here is derived from an EMBL/GenBank/DDBJ whole genome shotgun (WGS) entry which is preliminary data.</text>
</comment>
<dbReference type="NCBIfam" id="NF006826">
    <property type="entry name" value="PRK09347.1-3"/>
    <property type="match status" value="1"/>
</dbReference>
<feature type="binding site" evidence="8">
    <location>
        <position position="116"/>
    </location>
    <ligand>
        <name>Zn(2+)</name>
        <dbReference type="ChEBI" id="CHEBI:29105"/>
    </ligand>
</feature>
<evidence type="ECO:0000256" key="3">
    <source>
        <dbReference type="ARBA" id="ARBA00008085"/>
    </source>
</evidence>
<feature type="binding site" evidence="8">
    <location>
        <position position="119"/>
    </location>
    <ligand>
        <name>Zn(2+)</name>
        <dbReference type="ChEBI" id="CHEBI:29105"/>
    </ligand>
</feature>
<evidence type="ECO:0000256" key="1">
    <source>
        <dbReference type="ARBA" id="ARBA00001052"/>
    </source>
</evidence>
<name>A0A917PGB7_9MICO</name>
<dbReference type="InterPro" id="IPR043134">
    <property type="entry name" value="GTP-CH-I_N"/>
</dbReference>
<feature type="binding site" evidence="8">
    <location>
        <position position="187"/>
    </location>
    <ligand>
        <name>Zn(2+)</name>
        <dbReference type="ChEBI" id="CHEBI:29105"/>
    </ligand>
</feature>
<dbReference type="GO" id="GO:0046654">
    <property type="term" value="P:tetrahydrofolate biosynthetic process"/>
    <property type="evidence" value="ECO:0007669"/>
    <property type="project" value="UniProtKB-UniRule"/>
</dbReference>
<dbReference type="InterPro" id="IPR043133">
    <property type="entry name" value="GTP-CH-I_C/QueF"/>
</dbReference>
<accession>A0A917PGB7</accession>
<protein>
    <recommendedName>
        <fullName evidence="8">GTP cyclohydrolase 1</fullName>
        <ecNumber evidence="8">3.5.4.16</ecNumber>
    </recommendedName>
    <alternativeName>
        <fullName evidence="8">GTP cyclohydrolase I</fullName>
        <shortName evidence="8">GTP-CH-I</shortName>
    </alternativeName>
</protein>
<dbReference type="Pfam" id="PF01227">
    <property type="entry name" value="GTP_cyclohydroI"/>
    <property type="match status" value="1"/>
</dbReference>
<dbReference type="FunFam" id="3.30.1130.10:FF:000012">
    <property type="entry name" value="GTP cyclohydrolase 1"/>
    <property type="match status" value="1"/>
</dbReference>
<evidence type="ECO:0000256" key="7">
    <source>
        <dbReference type="ARBA" id="ARBA00023134"/>
    </source>
</evidence>
<dbReference type="Gene3D" id="3.30.1130.10">
    <property type="match status" value="1"/>
</dbReference>
<evidence type="ECO:0000256" key="5">
    <source>
        <dbReference type="ARBA" id="ARBA00022741"/>
    </source>
</evidence>
<dbReference type="PANTHER" id="PTHR11109:SF7">
    <property type="entry name" value="GTP CYCLOHYDROLASE 1"/>
    <property type="match status" value="1"/>
</dbReference>
<dbReference type="GO" id="GO:0005737">
    <property type="term" value="C:cytoplasm"/>
    <property type="evidence" value="ECO:0007669"/>
    <property type="project" value="TreeGrafter"/>
</dbReference>
<evidence type="ECO:0000256" key="2">
    <source>
        <dbReference type="ARBA" id="ARBA00005080"/>
    </source>
</evidence>
<gene>
    <name evidence="8 10" type="primary">folE</name>
    <name evidence="10" type="ORF">GCM10011372_11730</name>
</gene>
<dbReference type="AlphaFoldDB" id="A0A917PGB7"/>
<reference evidence="10" key="2">
    <citation type="submission" date="2020-09" db="EMBL/GenBank/DDBJ databases">
        <authorList>
            <person name="Sun Q."/>
            <person name="Zhou Y."/>
        </authorList>
    </citation>
    <scope>NUCLEOTIDE SEQUENCE</scope>
    <source>
        <strain evidence="10">CGMCC 1.8984</strain>
    </source>
</reference>
<dbReference type="EMBL" id="BMMD01000005">
    <property type="protein sequence ID" value="GGJ75296.1"/>
    <property type="molecule type" value="Genomic_DNA"/>
</dbReference>
<evidence type="ECO:0000313" key="11">
    <source>
        <dbReference type="Proteomes" id="UP000636956"/>
    </source>
</evidence>